<dbReference type="PANTHER" id="PTHR43149">
    <property type="entry name" value="ENOYL-COA HYDRATASE"/>
    <property type="match status" value="1"/>
</dbReference>
<dbReference type="InterPro" id="IPR014748">
    <property type="entry name" value="Enoyl-CoA_hydra_C"/>
</dbReference>
<evidence type="ECO:0000313" key="11">
    <source>
        <dbReference type="EMBL" id="AAS05669.1"/>
    </source>
</evidence>
<keyword evidence="4" id="KW-0276">Fatty acid metabolism</keyword>
<comment type="catalytic activity">
    <reaction evidence="8">
        <text>a 4-saturated-(3S)-3-hydroxyacyl-CoA = a (3E)-enoyl-CoA + H2O</text>
        <dbReference type="Rhea" id="RHEA:20724"/>
        <dbReference type="ChEBI" id="CHEBI:15377"/>
        <dbReference type="ChEBI" id="CHEBI:58521"/>
        <dbReference type="ChEBI" id="CHEBI:137480"/>
        <dbReference type="EC" id="4.2.1.17"/>
    </reaction>
</comment>
<proteinExistence type="inferred from homology"/>
<dbReference type="eggNOG" id="COG1024">
    <property type="taxonomic scope" value="Bacteria"/>
</dbReference>
<dbReference type="KEGG" id="mpa:MAP_3121"/>
<keyword evidence="5" id="KW-0443">Lipid metabolism</keyword>
<comment type="similarity">
    <text evidence="3 9">Belongs to the enoyl-CoA hydratase/isomerase family.</text>
</comment>
<gene>
    <name evidence="11" type="ordered locus">MAP_3121</name>
</gene>
<dbReference type="AlphaFoldDB" id="Q73V93"/>
<dbReference type="EMBL" id="AE016958">
    <property type="protein sequence ID" value="AAS05669.1"/>
    <property type="molecule type" value="Genomic_DNA"/>
</dbReference>
<dbReference type="PROSITE" id="PS00166">
    <property type="entry name" value="ENOYL_COA_HYDRATASE"/>
    <property type="match status" value="1"/>
</dbReference>
<dbReference type="InterPro" id="IPR018376">
    <property type="entry name" value="Enoyl-CoA_hyd/isom_CS"/>
</dbReference>
<evidence type="ECO:0000256" key="2">
    <source>
        <dbReference type="ARBA" id="ARBA00005005"/>
    </source>
</evidence>
<dbReference type="InterPro" id="IPR045002">
    <property type="entry name" value="Ech1-like"/>
</dbReference>
<dbReference type="GO" id="GO:0006631">
    <property type="term" value="P:fatty acid metabolic process"/>
    <property type="evidence" value="ECO:0007669"/>
    <property type="project" value="UniProtKB-KW"/>
</dbReference>
<dbReference type="STRING" id="262316.MAP_3121"/>
<dbReference type="InterPro" id="IPR029045">
    <property type="entry name" value="ClpP/crotonase-like_dom_sf"/>
</dbReference>
<evidence type="ECO:0008006" key="13">
    <source>
        <dbReference type="Google" id="ProtNLM"/>
    </source>
</evidence>
<evidence type="ECO:0000256" key="4">
    <source>
        <dbReference type="ARBA" id="ARBA00022832"/>
    </source>
</evidence>
<dbReference type="Proteomes" id="UP000000580">
    <property type="component" value="Chromosome"/>
</dbReference>
<evidence type="ECO:0000313" key="12">
    <source>
        <dbReference type="Proteomes" id="UP000000580"/>
    </source>
</evidence>
<reference evidence="11 12" key="1">
    <citation type="journal article" date="2005" name="Proc. Natl. Acad. Sci. U.S.A.">
        <title>The complete genome sequence of Mycobacterium avium subspecies paratuberculosis.</title>
        <authorList>
            <person name="Li L."/>
            <person name="Bannantine J.P."/>
            <person name="Zhang Q."/>
            <person name="Amonsin A."/>
            <person name="May B.J."/>
            <person name="Alt D."/>
            <person name="Banerji N."/>
            <person name="Kanjilal S."/>
            <person name="Kapur V."/>
        </authorList>
    </citation>
    <scope>NUCLEOTIDE SEQUENCE [LARGE SCALE GENOMIC DNA]</scope>
    <source>
        <strain evidence="12">ATCC BAA-968 / K-10</strain>
    </source>
</reference>
<comment type="function">
    <text evidence="1">Could possibly oxidize fatty acids using specific components.</text>
</comment>
<dbReference type="Gene3D" id="1.10.12.10">
    <property type="entry name" value="Lyase 2-enoyl-coa Hydratase, Chain A, domain 2"/>
    <property type="match status" value="1"/>
</dbReference>
<comment type="catalytic activity">
    <reaction evidence="7">
        <text>a (3S)-3-hydroxyacyl-CoA = a (2E)-enoyl-CoA + H2O</text>
        <dbReference type="Rhea" id="RHEA:16105"/>
        <dbReference type="ChEBI" id="CHEBI:15377"/>
        <dbReference type="ChEBI" id="CHEBI:57318"/>
        <dbReference type="ChEBI" id="CHEBI:58856"/>
        <dbReference type="EC" id="4.2.1.17"/>
    </reaction>
</comment>
<dbReference type="Gene3D" id="3.90.226.10">
    <property type="entry name" value="2-enoyl-CoA Hydratase, Chain A, domain 1"/>
    <property type="match status" value="1"/>
</dbReference>
<protein>
    <recommendedName>
        <fullName evidence="13">Enoyl-CoA hydratase</fullName>
    </recommendedName>
</protein>
<evidence type="ECO:0000256" key="8">
    <source>
        <dbReference type="ARBA" id="ARBA00023717"/>
    </source>
</evidence>
<organism evidence="11 12">
    <name type="scientific">Mycolicibacterium paratuberculosis (strain ATCC BAA-968 / K-10)</name>
    <name type="common">Mycobacterium paratuberculosis</name>
    <dbReference type="NCBI Taxonomy" id="262316"/>
    <lineage>
        <taxon>Bacteria</taxon>
        <taxon>Bacillati</taxon>
        <taxon>Actinomycetota</taxon>
        <taxon>Actinomycetes</taxon>
        <taxon>Mycobacteriales</taxon>
        <taxon>Mycobacteriaceae</taxon>
        <taxon>Mycobacterium</taxon>
        <taxon>Mycobacterium avium complex (MAC)</taxon>
    </lineage>
</organism>
<name>Q73V93_MYCPA</name>
<evidence type="ECO:0000256" key="1">
    <source>
        <dbReference type="ARBA" id="ARBA00002994"/>
    </source>
</evidence>
<dbReference type="CDD" id="cd06558">
    <property type="entry name" value="crotonase-like"/>
    <property type="match status" value="1"/>
</dbReference>
<dbReference type="GO" id="GO:0016853">
    <property type="term" value="F:isomerase activity"/>
    <property type="evidence" value="ECO:0007669"/>
    <property type="project" value="UniProtKB-KW"/>
</dbReference>
<dbReference type="PANTHER" id="PTHR43149:SF1">
    <property type="entry name" value="DELTA(3,5)-DELTA(2,4)-DIENOYL-COA ISOMERASE, MITOCHONDRIAL"/>
    <property type="match status" value="1"/>
</dbReference>
<comment type="pathway">
    <text evidence="2">Lipid metabolism; fatty acid beta-oxidation.</text>
</comment>
<evidence type="ECO:0000256" key="3">
    <source>
        <dbReference type="ARBA" id="ARBA00005254"/>
    </source>
</evidence>
<dbReference type="SUPFAM" id="SSF52096">
    <property type="entry name" value="ClpP/crotonase"/>
    <property type="match status" value="1"/>
</dbReference>
<sequence>MDSRRRRRRDRRRRHGHRDHHRAGVTMPSMLELAAPGDGVRVLRLNRPHRLNAIDEAMQTELRLVLDDLAADHAVRAVVLTGAGRGFCAGIDMRDFGPSMVRADAPALERMRFQERMAALAEAVWALPQPVIAAVNGPCVGAGLALCLAADIRICSAAATFANAAILLGLSGAEMGMSYHLPRIVGTGVAADWMLTGRTVSAAEADRRGLVSEVVEPDRLAERAVELARLIAGHAPLGAQLTKRALQVNTDAASLASAMELENRNQVIAHATDEAAARRQMWSR</sequence>
<feature type="compositionally biased region" description="Basic residues" evidence="10">
    <location>
        <begin position="1"/>
        <end position="23"/>
    </location>
</feature>
<evidence type="ECO:0000256" key="10">
    <source>
        <dbReference type="SAM" id="MobiDB-lite"/>
    </source>
</evidence>
<dbReference type="HOGENOM" id="CLU_009834_7_2_11"/>
<accession>Q73V93</accession>
<dbReference type="Pfam" id="PF00378">
    <property type="entry name" value="ECH_1"/>
    <property type="match status" value="1"/>
</dbReference>
<evidence type="ECO:0000256" key="5">
    <source>
        <dbReference type="ARBA" id="ARBA00023098"/>
    </source>
</evidence>
<feature type="region of interest" description="Disordered" evidence="10">
    <location>
        <begin position="1"/>
        <end position="25"/>
    </location>
</feature>
<evidence type="ECO:0000256" key="7">
    <source>
        <dbReference type="ARBA" id="ARBA00023709"/>
    </source>
</evidence>
<dbReference type="InterPro" id="IPR001753">
    <property type="entry name" value="Enoyl-CoA_hydra/iso"/>
</dbReference>
<evidence type="ECO:0000256" key="9">
    <source>
        <dbReference type="RuleBase" id="RU003707"/>
    </source>
</evidence>
<keyword evidence="12" id="KW-1185">Reference proteome</keyword>
<dbReference type="GO" id="GO:0004300">
    <property type="term" value="F:enoyl-CoA hydratase activity"/>
    <property type="evidence" value="ECO:0007669"/>
    <property type="project" value="UniProtKB-EC"/>
</dbReference>
<keyword evidence="6" id="KW-0413">Isomerase</keyword>
<evidence type="ECO:0000256" key="6">
    <source>
        <dbReference type="ARBA" id="ARBA00023235"/>
    </source>
</evidence>